<organism evidence="10 11">
    <name type="scientific">Cohnella endophytica</name>
    <dbReference type="NCBI Taxonomy" id="2419778"/>
    <lineage>
        <taxon>Bacteria</taxon>
        <taxon>Bacillati</taxon>
        <taxon>Bacillota</taxon>
        <taxon>Bacilli</taxon>
        <taxon>Bacillales</taxon>
        <taxon>Paenibacillaceae</taxon>
        <taxon>Cohnella</taxon>
    </lineage>
</organism>
<evidence type="ECO:0000256" key="2">
    <source>
        <dbReference type="ARBA" id="ARBA00022692"/>
    </source>
</evidence>
<feature type="domain" description="NfeD integral membrane" evidence="8">
    <location>
        <begin position="256"/>
        <end position="372"/>
    </location>
</feature>
<feature type="transmembrane region" description="Helical" evidence="5">
    <location>
        <begin position="250"/>
        <end position="270"/>
    </location>
</feature>
<dbReference type="Proteomes" id="UP000282076">
    <property type="component" value="Unassembled WGS sequence"/>
</dbReference>
<evidence type="ECO:0000259" key="9">
    <source>
        <dbReference type="Pfam" id="PF25145"/>
    </source>
</evidence>
<evidence type="ECO:0000256" key="4">
    <source>
        <dbReference type="ARBA" id="ARBA00023136"/>
    </source>
</evidence>
<feature type="transmembrane region" description="Helical" evidence="5">
    <location>
        <begin position="325"/>
        <end position="345"/>
    </location>
</feature>
<feature type="transmembrane region" description="Helical" evidence="5">
    <location>
        <begin position="351"/>
        <end position="372"/>
    </location>
</feature>
<dbReference type="GO" id="GO:0005886">
    <property type="term" value="C:plasma membrane"/>
    <property type="evidence" value="ECO:0007669"/>
    <property type="project" value="TreeGrafter"/>
</dbReference>
<dbReference type="Gene3D" id="3.90.226.10">
    <property type="entry name" value="2-enoyl-CoA Hydratase, Chain A, domain 1"/>
    <property type="match status" value="1"/>
</dbReference>
<protein>
    <submittedName>
        <fullName evidence="10">Nodulation protein NfeD</fullName>
    </submittedName>
</protein>
<dbReference type="InterPro" id="IPR056739">
    <property type="entry name" value="NfeD_membrane"/>
</dbReference>
<dbReference type="RefSeq" id="WP_120976531.1">
    <property type="nucleotide sequence ID" value="NZ_RBZM01000004.1"/>
</dbReference>
<evidence type="ECO:0000259" key="7">
    <source>
        <dbReference type="Pfam" id="PF01957"/>
    </source>
</evidence>
<evidence type="ECO:0000256" key="5">
    <source>
        <dbReference type="SAM" id="Phobius"/>
    </source>
</evidence>
<gene>
    <name evidence="10" type="ORF">D7Z26_08350</name>
</gene>
<keyword evidence="6" id="KW-0732">Signal</keyword>
<evidence type="ECO:0000256" key="6">
    <source>
        <dbReference type="SAM" id="SignalP"/>
    </source>
</evidence>
<dbReference type="SUPFAM" id="SSF52096">
    <property type="entry name" value="ClpP/crotonase"/>
    <property type="match status" value="1"/>
</dbReference>
<feature type="signal peptide" evidence="6">
    <location>
        <begin position="1"/>
        <end position="38"/>
    </location>
</feature>
<evidence type="ECO:0000313" key="11">
    <source>
        <dbReference type="Proteomes" id="UP000282076"/>
    </source>
</evidence>
<name>A0A494Y0V2_9BACL</name>
<evidence type="ECO:0000256" key="1">
    <source>
        <dbReference type="ARBA" id="ARBA00004141"/>
    </source>
</evidence>
<evidence type="ECO:0000259" key="8">
    <source>
        <dbReference type="Pfam" id="PF24961"/>
    </source>
</evidence>
<dbReference type="EMBL" id="RBZM01000004">
    <property type="protein sequence ID" value="RKP55618.1"/>
    <property type="molecule type" value="Genomic_DNA"/>
</dbReference>
<dbReference type="InterPro" id="IPR029045">
    <property type="entry name" value="ClpP/crotonase-like_dom_sf"/>
</dbReference>
<dbReference type="PANTHER" id="PTHR33507:SF3">
    <property type="entry name" value="INNER MEMBRANE PROTEIN YBBJ"/>
    <property type="match status" value="1"/>
</dbReference>
<reference evidence="10 11" key="1">
    <citation type="submission" date="2018-10" db="EMBL/GenBank/DDBJ databases">
        <title>Cohnella sp. M2MS4P-1, whole genome shotgun sequence.</title>
        <authorList>
            <person name="Tuo L."/>
        </authorList>
    </citation>
    <scope>NUCLEOTIDE SEQUENCE [LARGE SCALE GENOMIC DNA]</scope>
    <source>
        <strain evidence="10 11">M2MS4P-1</strain>
    </source>
</reference>
<dbReference type="InterPro" id="IPR002810">
    <property type="entry name" value="NfeD-like_C"/>
</dbReference>
<feature type="domain" description="NfeD1b N-terminal" evidence="9">
    <location>
        <begin position="47"/>
        <end position="236"/>
    </location>
</feature>
<dbReference type="Gene3D" id="2.40.50.140">
    <property type="entry name" value="Nucleic acid-binding proteins"/>
    <property type="match status" value="1"/>
</dbReference>
<comment type="subcellular location">
    <subcellularLocation>
        <location evidence="1">Membrane</location>
        <topology evidence="1">Multi-pass membrane protein</topology>
    </subcellularLocation>
</comment>
<dbReference type="OrthoDB" id="9806253at2"/>
<sequence length="456" mass="47593">MDAYRLSRNGRSSALRLAVLFLLAAIPLLGALTGSAQAASAPSEGSVYVVPLQQTVQSGLASFLDRALADAEKVKASLVVLDIDTPGGKLATAEEIGKRIRESKVPTVAYVSGKAASAGAYLALSAGGISMAPGTTIGAAMIVDGNGNAVDNPKLVSFWSEEMASAAQINGRDRNIAVAMVDPSRVIELKAIGETKEKGQILSLSAEQALKVGYADNISKTVEEVIAWKGLSDRPVVEFKPSFAERVAEVVTGSGVSTLLLIIGIAGVAIEFFVPGFGIPGIVGLLAFSLYFFGQSIAGFAGMEAMVVFIIGIGLLVLEAFIPSFGILGILGIAALITGITMGAYDTGNALRSLGIAVIVAAVIVSVVAYIFRKRGIWNKFILKEQLTTEKGFVPQVSREQWIGQEGTTTSMLRPSGVADFGGQRLDVITSGEFIEAGKPVRVVSVDGTRILVKEI</sequence>
<dbReference type="SUPFAM" id="SSF141322">
    <property type="entry name" value="NfeD domain-like"/>
    <property type="match status" value="1"/>
</dbReference>
<dbReference type="Pfam" id="PF25145">
    <property type="entry name" value="NfeD1b_N"/>
    <property type="match status" value="1"/>
</dbReference>
<dbReference type="CDD" id="cd07021">
    <property type="entry name" value="Clp_protease_NfeD_like"/>
    <property type="match status" value="1"/>
</dbReference>
<comment type="caution">
    <text evidence="10">The sequence shown here is derived from an EMBL/GenBank/DDBJ whole genome shotgun (WGS) entry which is preliminary data.</text>
</comment>
<evidence type="ECO:0000256" key="3">
    <source>
        <dbReference type="ARBA" id="ARBA00022989"/>
    </source>
</evidence>
<dbReference type="AlphaFoldDB" id="A0A494Y0V2"/>
<dbReference type="Pfam" id="PF01957">
    <property type="entry name" value="NfeD"/>
    <property type="match status" value="1"/>
</dbReference>
<keyword evidence="2 5" id="KW-0812">Transmembrane</keyword>
<proteinExistence type="predicted"/>
<dbReference type="InterPro" id="IPR012340">
    <property type="entry name" value="NA-bd_OB-fold"/>
</dbReference>
<accession>A0A494Y0V2</accession>
<feature type="chain" id="PRO_5019840965" evidence="6">
    <location>
        <begin position="39"/>
        <end position="456"/>
    </location>
</feature>
<dbReference type="PANTHER" id="PTHR33507">
    <property type="entry name" value="INNER MEMBRANE PROTEIN YBBJ"/>
    <property type="match status" value="1"/>
</dbReference>
<feature type="transmembrane region" description="Helical" evidence="5">
    <location>
        <begin position="300"/>
        <end position="318"/>
    </location>
</feature>
<keyword evidence="11" id="KW-1185">Reference proteome</keyword>
<dbReference type="InterPro" id="IPR052165">
    <property type="entry name" value="Membrane_assoc_protease"/>
</dbReference>
<dbReference type="Pfam" id="PF24961">
    <property type="entry name" value="NfeD_membrane"/>
    <property type="match status" value="1"/>
</dbReference>
<keyword evidence="4 5" id="KW-0472">Membrane</keyword>
<evidence type="ECO:0000313" key="10">
    <source>
        <dbReference type="EMBL" id="RKP55618.1"/>
    </source>
</evidence>
<dbReference type="InterPro" id="IPR056738">
    <property type="entry name" value="NfeD1b_N"/>
</dbReference>
<keyword evidence="3 5" id="KW-1133">Transmembrane helix</keyword>
<feature type="domain" description="NfeD-like C-terminal" evidence="7">
    <location>
        <begin position="400"/>
        <end position="454"/>
    </location>
</feature>